<dbReference type="Pfam" id="PF03401">
    <property type="entry name" value="TctC"/>
    <property type="match status" value="1"/>
</dbReference>
<reference evidence="2" key="1">
    <citation type="submission" date="2013-11" db="EMBL/GenBank/DDBJ databases">
        <title>Draft genome sequence of the broad-host-range Rhizobium sp. LPU83 strain, a member of the low-genetic diversity Oregon-like Rhizobium sp. group.</title>
        <authorList>
            <person name="Wibberg D."/>
            <person name="Puehler A."/>
            <person name="Schlueter A."/>
        </authorList>
    </citation>
    <scope>NUCLEOTIDE SEQUENCE [LARGE SCALE GENOMIC DNA]</scope>
    <source>
        <strain evidence="2">LPU83</strain>
        <plasmid evidence="2">pLPU83d</plasmid>
    </source>
</reference>
<name>W6RM95_9HYPH</name>
<evidence type="ECO:0000313" key="3">
    <source>
        <dbReference type="Proteomes" id="UP000019443"/>
    </source>
</evidence>
<comment type="similarity">
    <text evidence="1">Belongs to the UPF0065 (bug) family.</text>
</comment>
<proteinExistence type="inferred from homology"/>
<dbReference type="AlphaFoldDB" id="W6RM95"/>
<evidence type="ECO:0000256" key="1">
    <source>
        <dbReference type="ARBA" id="ARBA00006987"/>
    </source>
</evidence>
<dbReference type="KEGG" id="rhl:LPU83_pLPU83d_0523"/>
<dbReference type="PATRIC" id="fig|348824.6.peg.6159"/>
<keyword evidence="2" id="KW-0614">Plasmid</keyword>
<dbReference type="InterPro" id="IPR005064">
    <property type="entry name" value="BUG"/>
</dbReference>
<keyword evidence="3" id="KW-1185">Reference proteome</keyword>
<dbReference type="InterPro" id="IPR042100">
    <property type="entry name" value="Bug_dom1"/>
</dbReference>
<dbReference type="Proteomes" id="UP000019443">
    <property type="component" value="Plasmid pLPU83d"/>
</dbReference>
<organism evidence="2 3">
    <name type="scientific">Rhizobium favelukesii</name>
    <dbReference type="NCBI Taxonomy" id="348824"/>
    <lineage>
        <taxon>Bacteria</taxon>
        <taxon>Pseudomonadati</taxon>
        <taxon>Pseudomonadota</taxon>
        <taxon>Alphaproteobacteria</taxon>
        <taxon>Hyphomicrobiales</taxon>
        <taxon>Rhizobiaceae</taxon>
        <taxon>Rhizobium/Agrobacterium group</taxon>
        <taxon>Rhizobium</taxon>
    </lineage>
</organism>
<gene>
    <name evidence="2" type="ORF">LPU83_pLPU83d_0523</name>
</gene>
<dbReference type="PANTHER" id="PTHR42928:SF5">
    <property type="entry name" value="BLR1237 PROTEIN"/>
    <property type="match status" value="1"/>
</dbReference>
<sequence>MGDYHHHGARAVLPPDVQTVAETVPGYETYTWNALFAPAGTPADVVARLNLAANKALADPGVSKRMAEFSAVVVGSTPEQLGAHVKAQIAKWTPVVRDAKIELE</sequence>
<accession>W6RM95</accession>
<protein>
    <submittedName>
        <fullName evidence="2">Uncharacterized protein</fullName>
    </submittedName>
</protein>
<dbReference type="HOGENOM" id="CLU_2247961_0_0_5"/>
<dbReference type="Gene3D" id="3.40.190.150">
    <property type="entry name" value="Bordetella uptake gene, domain 1"/>
    <property type="match status" value="1"/>
</dbReference>
<geneLocation type="plasmid" evidence="2 3">
    <name>pLPU83d</name>
</geneLocation>
<evidence type="ECO:0000313" key="2">
    <source>
        <dbReference type="EMBL" id="CDM61894.1"/>
    </source>
</evidence>
<dbReference type="EMBL" id="HG916855">
    <property type="protein sequence ID" value="CDM61894.1"/>
    <property type="molecule type" value="Genomic_DNA"/>
</dbReference>
<dbReference type="PANTHER" id="PTHR42928">
    <property type="entry name" value="TRICARBOXYLATE-BINDING PROTEIN"/>
    <property type="match status" value="1"/>
</dbReference>